<evidence type="ECO:0000256" key="11">
    <source>
        <dbReference type="ARBA" id="ARBA00023180"/>
    </source>
</evidence>
<keyword evidence="8" id="KW-1133">Transmembrane helix</keyword>
<evidence type="ECO:0000256" key="2">
    <source>
        <dbReference type="ARBA" id="ARBA00022448"/>
    </source>
</evidence>
<dbReference type="GO" id="GO:0098703">
    <property type="term" value="P:calcium ion import across plasma membrane"/>
    <property type="evidence" value="ECO:0007669"/>
    <property type="project" value="TreeGrafter"/>
</dbReference>
<evidence type="ECO:0000256" key="1">
    <source>
        <dbReference type="ARBA" id="ARBA00004141"/>
    </source>
</evidence>
<dbReference type="PANTHER" id="PTHR45628">
    <property type="entry name" value="VOLTAGE-DEPENDENT CALCIUM CHANNEL TYPE A SUBUNIT ALPHA-1"/>
    <property type="match status" value="1"/>
</dbReference>
<comment type="caution">
    <text evidence="14">The sequence shown here is derived from an EMBL/GenBank/DDBJ whole genome shotgun (WGS) entry which is preliminary data.</text>
</comment>
<dbReference type="Pfam" id="PF00520">
    <property type="entry name" value="Ion_trans"/>
    <property type="match status" value="1"/>
</dbReference>
<keyword evidence="10" id="KW-0472">Membrane</keyword>
<dbReference type="AlphaFoldDB" id="A0A7D9M0U5"/>
<dbReference type="PANTHER" id="PTHR45628:SF7">
    <property type="entry name" value="VOLTAGE-DEPENDENT CALCIUM CHANNEL TYPE A SUBUNIT ALPHA-1"/>
    <property type="match status" value="1"/>
</dbReference>
<sequence>MKPLMQILFLITFIIVIYAIIGLELLVGRFHWTCQNIETGKINDTLLLNRPCGDEGGRTCGPGERCEYINSRAEWPGPHYGITSYDHIFLAMLTVFQCVTMEGWTDIMYISFDAREYEYGVVTSMLYISLLIIGSFFMLNLILGVLSGEFAKERERVENRRSFFKIRRQQQMERVMSGYTDWIIKAEEIIIREEQNEDERQAQAARRIQETMLHKRHSLSESFMNLIDGNKELLNHLNSCRKDAQSNLSN</sequence>
<keyword evidence="3" id="KW-0109">Calcium transport</keyword>
<dbReference type="Proteomes" id="UP001152795">
    <property type="component" value="Unassembled WGS sequence"/>
</dbReference>
<keyword evidence="6" id="KW-0106">Calcium</keyword>
<proteinExistence type="predicted"/>
<dbReference type="Gene3D" id="6.10.250.2500">
    <property type="match status" value="1"/>
</dbReference>
<evidence type="ECO:0000259" key="13">
    <source>
        <dbReference type="Pfam" id="PF00520"/>
    </source>
</evidence>
<dbReference type="GO" id="GO:0005891">
    <property type="term" value="C:voltage-gated calcium channel complex"/>
    <property type="evidence" value="ECO:0007669"/>
    <property type="project" value="TreeGrafter"/>
</dbReference>
<evidence type="ECO:0000256" key="6">
    <source>
        <dbReference type="ARBA" id="ARBA00022837"/>
    </source>
</evidence>
<keyword evidence="9" id="KW-0406">Ion transport</keyword>
<dbReference type="FunFam" id="1.10.287.70:FF:000007">
    <property type="entry name" value="Voltage-dependent L-type calcium channel subunit alpha"/>
    <property type="match status" value="1"/>
</dbReference>
<evidence type="ECO:0000313" key="15">
    <source>
        <dbReference type="Proteomes" id="UP001152795"/>
    </source>
</evidence>
<evidence type="ECO:0000256" key="7">
    <source>
        <dbReference type="ARBA" id="ARBA00022882"/>
    </source>
</evidence>
<accession>A0A7D9M0U5</accession>
<dbReference type="GO" id="GO:0008331">
    <property type="term" value="F:high voltage-gated calcium channel activity"/>
    <property type="evidence" value="ECO:0007669"/>
    <property type="project" value="TreeGrafter"/>
</dbReference>
<protein>
    <submittedName>
        <fullName evidence="14">Voltage-dependent N-type calcium channel subunit alpha-1B-like, partial</fullName>
    </submittedName>
</protein>
<name>A0A7D9M0U5_PARCT</name>
<keyword evidence="11" id="KW-0325">Glycoprotein</keyword>
<dbReference type="Gene3D" id="1.10.287.70">
    <property type="match status" value="1"/>
</dbReference>
<organism evidence="14 15">
    <name type="scientific">Paramuricea clavata</name>
    <name type="common">Red gorgonian</name>
    <name type="synonym">Violescent sea-whip</name>
    <dbReference type="NCBI Taxonomy" id="317549"/>
    <lineage>
        <taxon>Eukaryota</taxon>
        <taxon>Metazoa</taxon>
        <taxon>Cnidaria</taxon>
        <taxon>Anthozoa</taxon>
        <taxon>Octocorallia</taxon>
        <taxon>Malacalcyonacea</taxon>
        <taxon>Plexauridae</taxon>
        <taxon>Paramuricea</taxon>
    </lineage>
</organism>
<keyword evidence="5" id="KW-0812">Transmembrane</keyword>
<dbReference type="EMBL" id="CACRXK020028651">
    <property type="protein sequence ID" value="CAB4041642.1"/>
    <property type="molecule type" value="Genomic_DNA"/>
</dbReference>
<keyword evidence="12" id="KW-0407">Ion channel</keyword>
<evidence type="ECO:0000256" key="8">
    <source>
        <dbReference type="ARBA" id="ARBA00022989"/>
    </source>
</evidence>
<feature type="non-terminal residue" evidence="14">
    <location>
        <position position="1"/>
    </location>
</feature>
<keyword evidence="4" id="KW-0107">Calcium channel</keyword>
<evidence type="ECO:0000256" key="12">
    <source>
        <dbReference type="ARBA" id="ARBA00023303"/>
    </source>
</evidence>
<evidence type="ECO:0000256" key="5">
    <source>
        <dbReference type="ARBA" id="ARBA00022692"/>
    </source>
</evidence>
<evidence type="ECO:0000256" key="3">
    <source>
        <dbReference type="ARBA" id="ARBA00022568"/>
    </source>
</evidence>
<dbReference type="SUPFAM" id="SSF81324">
    <property type="entry name" value="Voltage-gated potassium channels"/>
    <property type="match status" value="1"/>
</dbReference>
<keyword evidence="15" id="KW-1185">Reference proteome</keyword>
<gene>
    <name evidence="14" type="ORF">PACLA_8A034431</name>
</gene>
<dbReference type="OrthoDB" id="431720at2759"/>
<feature type="domain" description="Ion transport" evidence="13">
    <location>
        <begin position="1"/>
        <end position="156"/>
    </location>
</feature>
<reference evidence="14" key="1">
    <citation type="submission" date="2020-04" db="EMBL/GenBank/DDBJ databases">
        <authorList>
            <person name="Alioto T."/>
            <person name="Alioto T."/>
            <person name="Gomez Garrido J."/>
        </authorList>
    </citation>
    <scope>NUCLEOTIDE SEQUENCE</scope>
    <source>
        <strain evidence="14">A484AB</strain>
    </source>
</reference>
<evidence type="ECO:0000313" key="14">
    <source>
        <dbReference type="EMBL" id="CAB4041642.1"/>
    </source>
</evidence>
<evidence type="ECO:0000256" key="9">
    <source>
        <dbReference type="ARBA" id="ARBA00023065"/>
    </source>
</evidence>
<evidence type="ECO:0000256" key="10">
    <source>
        <dbReference type="ARBA" id="ARBA00023136"/>
    </source>
</evidence>
<comment type="subcellular location">
    <subcellularLocation>
        <location evidence="1">Membrane</location>
        <topology evidence="1">Multi-pass membrane protein</topology>
    </subcellularLocation>
</comment>
<dbReference type="InterPro" id="IPR005821">
    <property type="entry name" value="Ion_trans_dom"/>
</dbReference>
<dbReference type="InterPro" id="IPR050599">
    <property type="entry name" value="VDCC_alpha-1_subunit"/>
</dbReference>
<evidence type="ECO:0000256" key="4">
    <source>
        <dbReference type="ARBA" id="ARBA00022673"/>
    </source>
</evidence>
<keyword evidence="7" id="KW-0851">Voltage-gated channel</keyword>
<keyword evidence="2" id="KW-0813">Transport</keyword>